<feature type="region of interest" description="Disordered" evidence="1">
    <location>
        <begin position="357"/>
        <end position="392"/>
    </location>
</feature>
<feature type="region of interest" description="Disordered" evidence="1">
    <location>
        <begin position="785"/>
        <end position="828"/>
    </location>
</feature>
<evidence type="ECO:0000313" key="4">
    <source>
        <dbReference type="Proteomes" id="UP001189429"/>
    </source>
</evidence>
<feature type="compositionally biased region" description="Acidic residues" evidence="1">
    <location>
        <begin position="260"/>
        <end position="269"/>
    </location>
</feature>
<feature type="compositionally biased region" description="Basic and acidic residues" evidence="1">
    <location>
        <begin position="1139"/>
        <end position="1149"/>
    </location>
</feature>
<feature type="region of interest" description="Disordered" evidence="1">
    <location>
        <begin position="1"/>
        <end position="77"/>
    </location>
</feature>
<feature type="compositionally biased region" description="Basic and acidic residues" evidence="1">
    <location>
        <begin position="789"/>
        <end position="801"/>
    </location>
</feature>
<feature type="compositionally biased region" description="Low complexity" evidence="1">
    <location>
        <begin position="26"/>
        <end position="48"/>
    </location>
</feature>
<sequence length="1203" mass="129371">MAVQGSMLGLDSDEDDSDTSPRAAHPTAGAGDAVGTPAPGAGAAAAASGAGGATAGDSDEEDEGDSPPVRQVGSTVSSAMAGLYGDASRAVGRAASSGAGAGGATASDSDEEDEGESPPVRQVGSMVSSAMAGLYGDASRAVGRVASSGAGAGDATGGDSDEEDEGDSPPVRQVGSTVSSAMAGLYGDASRAVGRAASSGAGAGGATADDSDKEDEGESPPVRQVGSTVSSAMAGLYGDASRAVGRAASSGAGAGGATADDSDEEDEGESPPVRQVGSTVSSAMAGLYGDASRAVGRAASSGAGAGGATADDSDEEDEGESPPVRQVGSMVSSAMAGLYGDASRAVGGTTASEAVEGLMSPGRSSSGLPTPSSDGNTSKAAREPMQPIPGIMGEVKVDPCTLGDTAPVVKRLVARPAFSAIKRPRELSSIVVELEWESELDICIKAGLISFGLRKIGFGMQLHISLLECLKKPPFVGGVGVWMDKAPEFDVTWSGSLEFLDMFNKLFHDKVYSVLSNVMILPNRIAIPIQTDVVHSQVDLLRIKRPWARGMLKISKIKATGLSRGSSQSPYMEVHLGCSAHRTSTIGKVHEGVEWTDDLYFLVDEPLEQLFSFRIHDKNGDPLAESQHRCLNVLGLLAEPGEDETAHHRLTKEVAQTKELEMDVMWGGMTLREHEERQRAIESGDVDADGGKQGKKRAGFFPNFKLKLAQHEIEHMKTVKTRLQFEVTWRPLELNAFVAKSIDPTLSNNPSNAPEGAAGVAIGRRCAGGAGEGEAESGALIQTRAARRAGGDQDNARESAWERAGASARTSPELRREQRPGRLSNQYAKPDNMSMEVLLQRYNLGEYYQFFDTAKYSMIDISGKFNDQTVEYILSDVEKRNGIRFKSDVRVRLWKALRHIWMHGMRERPKHVRDADVPQVFLPKKDYRQVDSIVKLGDLEPDRQRQIIRKTKPAISSGRGPGIHVMQFEVYRRQIDMWYEFKDLQRCVIEWQRKNPRTMLQEDPREEVMKLRIRDMIHRSDHEAKLATERGKGQFYTWVCLVGIQLVMGSLSALMCLVTYMAYRASPPTLYLEFMGGSKQLISAVSFLQAFTVAYVVIQRRRVNPMIKRYQDTSISCDRLMEQISDFRFETSPLRLAREEDQQKDDKYVPRRKKAPVGSLTDMVKRNGPKAAVPSFVRGGSDQALEEGPNAREGFQAPWNTQK</sequence>
<protein>
    <recommendedName>
        <fullName evidence="5">C2 domain-containing protein</fullName>
    </recommendedName>
</protein>
<dbReference type="PANTHER" id="PTHR45761">
    <property type="entry name" value="EXTENDED SYNAPTOTAGMIN-LIKE PROTEIN 2, ISOFORM C"/>
    <property type="match status" value="1"/>
</dbReference>
<accession>A0ABN9RDP6</accession>
<organism evidence="3 4">
    <name type="scientific">Prorocentrum cordatum</name>
    <dbReference type="NCBI Taxonomy" id="2364126"/>
    <lineage>
        <taxon>Eukaryota</taxon>
        <taxon>Sar</taxon>
        <taxon>Alveolata</taxon>
        <taxon>Dinophyceae</taxon>
        <taxon>Prorocentrales</taxon>
        <taxon>Prorocentraceae</taxon>
        <taxon>Prorocentrum</taxon>
    </lineage>
</organism>
<evidence type="ECO:0000256" key="2">
    <source>
        <dbReference type="SAM" id="Phobius"/>
    </source>
</evidence>
<reference evidence="3" key="1">
    <citation type="submission" date="2023-10" db="EMBL/GenBank/DDBJ databases">
        <authorList>
            <person name="Chen Y."/>
            <person name="Shah S."/>
            <person name="Dougan E. K."/>
            <person name="Thang M."/>
            <person name="Chan C."/>
        </authorList>
    </citation>
    <scope>NUCLEOTIDE SEQUENCE [LARGE SCALE GENOMIC DNA]</scope>
</reference>
<feature type="compositionally biased region" description="Acidic residues" evidence="1">
    <location>
        <begin position="311"/>
        <end position="320"/>
    </location>
</feature>
<feature type="compositionally biased region" description="Polar residues" evidence="1">
    <location>
        <begin position="362"/>
        <end position="379"/>
    </location>
</feature>
<gene>
    <name evidence="3" type="ORF">PCOR1329_LOCUS18894</name>
</gene>
<comment type="caution">
    <text evidence="3">The sequence shown here is derived from an EMBL/GenBank/DDBJ whole genome shotgun (WGS) entry which is preliminary data.</text>
</comment>
<feature type="region of interest" description="Disordered" evidence="1">
    <location>
        <begin position="244"/>
        <end position="281"/>
    </location>
</feature>
<evidence type="ECO:0000256" key="1">
    <source>
        <dbReference type="SAM" id="MobiDB-lite"/>
    </source>
</evidence>
<feature type="region of interest" description="Disordered" evidence="1">
    <location>
        <begin position="298"/>
        <end position="326"/>
    </location>
</feature>
<evidence type="ECO:0008006" key="5">
    <source>
        <dbReference type="Google" id="ProtNLM"/>
    </source>
</evidence>
<feature type="region of interest" description="Disordered" evidence="1">
    <location>
        <begin position="146"/>
        <end position="179"/>
    </location>
</feature>
<keyword evidence="2" id="KW-0812">Transmembrane</keyword>
<feature type="transmembrane region" description="Helical" evidence="2">
    <location>
        <begin position="1035"/>
        <end position="1061"/>
    </location>
</feature>
<dbReference type="EMBL" id="CAUYUJ010005980">
    <property type="protein sequence ID" value="CAK0815695.1"/>
    <property type="molecule type" value="Genomic_DNA"/>
</dbReference>
<keyword evidence="4" id="KW-1185">Reference proteome</keyword>
<dbReference type="PANTHER" id="PTHR45761:SF9">
    <property type="entry name" value="EXTENDED SYNAPTOTAGMIN-1-LIKE"/>
    <property type="match status" value="1"/>
</dbReference>
<evidence type="ECO:0000313" key="3">
    <source>
        <dbReference type="EMBL" id="CAK0815695.1"/>
    </source>
</evidence>
<dbReference type="Proteomes" id="UP001189429">
    <property type="component" value="Unassembled WGS sequence"/>
</dbReference>
<dbReference type="Gene3D" id="2.60.40.150">
    <property type="entry name" value="C2 domain"/>
    <property type="match status" value="1"/>
</dbReference>
<dbReference type="InterPro" id="IPR035892">
    <property type="entry name" value="C2_domain_sf"/>
</dbReference>
<proteinExistence type="predicted"/>
<feature type="region of interest" description="Disordered" evidence="1">
    <location>
        <begin position="1139"/>
        <end position="1203"/>
    </location>
</feature>
<feature type="compositionally biased region" description="Acidic residues" evidence="1">
    <location>
        <begin position="209"/>
        <end position="218"/>
    </location>
</feature>
<feature type="region of interest" description="Disordered" evidence="1">
    <location>
        <begin position="91"/>
        <end position="128"/>
    </location>
</feature>
<keyword evidence="2" id="KW-1133">Transmembrane helix</keyword>
<feature type="transmembrane region" description="Helical" evidence="2">
    <location>
        <begin position="1081"/>
        <end position="1098"/>
    </location>
</feature>
<name>A0ABN9RDP6_9DINO</name>
<feature type="region of interest" description="Disordered" evidence="1">
    <location>
        <begin position="193"/>
        <end position="230"/>
    </location>
</feature>
<dbReference type="InterPro" id="IPR051634">
    <property type="entry name" value="Extended_Synaptotagmin"/>
</dbReference>
<keyword evidence="2" id="KW-0472">Membrane</keyword>